<evidence type="ECO:0000313" key="3">
    <source>
        <dbReference type="EMBL" id="AEB11871.1"/>
    </source>
</evidence>
<keyword evidence="2" id="KW-0472">Membrane</keyword>
<evidence type="ECO:0000256" key="1">
    <source>
        <dbReference type="SAM" id="MobiDB-lite"/>
    </source>
</evidence>
<feature type="transmembrane region" description="Helical" evidence="2">
    <location>
        <begin position="6"/>
        <end position="25"/>
    </location>
</feature>
<dbReference type="HOGENOM" id="CLU_1883254_0_0_0"/>
<proteinExistence type="predicted"/>
<reference evidence="3 4" key="1">
    <citation type="journal article" date="2012" name="Stand. Genomic Sci.">
        <title>Complete genome sequence of the aerobic, heterotroph Marinithermus hydrothermalis type strain (T1(T)) from a deep-sea hydrothermal vent chimney.</title>
        <authorList>
            <person name="Copeland A."/>
            <person name="Gu W."/>
            <person name="Yasawong M."/>
            <person name="Lapidus A."/>
            <person name="Lucas S."/>
            <person name="Deshpande S."/>
            <person name="Pagani I."/>
            <person name="Tapia R."/>
            <person name="Cheng J.F."/>
            <person name="Goodwin L.A."/>
            <person name="Pitluck S."/>
            <person name="Liolios K."/>
            <person name="Ivanova N."/>
            <person name="Mavromatis K."/>
            <person name="Mikhailova N."/>
            <person name="Pati A."/>
            <person name="Chen A."/>
            <person name="Palaniappan K."/>
            <person name="Land M."/>
            <person name="Pan C."/>
            <person name="Brambilla E.M."/>
            <person name="Rohde M."/>
            <person name="Tindall B.J."/>
            <person name="Sikorski J."/>
            <person name="Goker M."/>
            <person name="Detter J.C."/>
            <person name="Bristow J."/>
            <person name="Eisen J.A."/>
            <person name="Markowitz V."/>
            <person name="Hugenholtz P."/>
            <person name="Kyrpides N.C."/>
            <person name="Klenk H.P."/>
            <person name="Woyke T."/>
        </authorList>
    </citation>
    <scope>NUCLEOTIDE SEQUENCE [LARGE SCALE GENOMIC DNA]</scope>
    <source>
        <strain evidence="4">DSM 14884 / JCM 11576 / T1</strain>
    </source>
</reference>
<feature type="region of interest" description="Disordered" evidence="1">
    <location>
        <begin position="28"/>
        <end position="95"/>
    </location>
</feature>
<organism evidence="3 4">
    <name type="scientific">Marinithermus hydrothermalis (strain DSM 14884 / JCM 11576 / T1)</name>
    <dbReference type="NCBI Taxonomy" id="869210"/>
    <lineage>
        <taxon>Bacteria</taxon>
        <taxon>Thermotogati</taxon>
        <taxon>Deinococcota</taxon>
        <taxon>Deinococci</taxon>
        <taxon>Thermales</taxon>
        <taxon>Thermaceae</taxon>
        <taxon>Marinithermus</taxon>
    </lineage>
</organism>
<dbReference type="RefSeq" id="WP_013703918.1">
    <property type="nucleotide sequence ID" value="NC_015387.1"/>
</dbReference>
<keyword evidence="2" id="KW-1133">Transmembrane helix</keyword>
<dbReference type="AlphaFoldDB" id="F2NP70"/>
<gene>
    <name evidence="3" type="ordered locus">Marky_1130</name>
</gene>
<dbReference type="eggNOG" id="ENOG50335N7">
    <property type="taxonomic scope" value="Bacteria"/>
</dbReference>
<keyword evidence="4" id="KW-1185">Reference proteome</keyword>
<feature type="compositionally biased region" description="Pro residues" evidence="1">
    <location>
        <begin position="47"/>
        <end position="57"/>
    </location>
</feature>
<name>F2NP70_MARHT</name>
<dbReference type="STRING" id="869210.Marky_1130"/>
<accession>F2NP70</accession>
<dbReference type="Proteomes" id="UP000007030">
    <property type="component" value="Chromosome"/>
</dbReference>
<feature type="compositionally biased region" description="Pro residues" evidence="1">
    <location>
        <begin position="65"/>
        <end position="91"/>
    </location>
</feature>
<evidence type="ECO:0000313" key="4">
    <source>
        <dbReference type="Proteomes" id="UP000007030"/>
    </source>
</evidence>
<evidence type="ECO:0000256" key="2">
    <source>
        <dbReference type="SAM" id="Phobius"/>
    </source>
</evidence>
<protein>
    <submittedName>
        <fullName evidence="3">Uncharacterized protein</fullName>
    </submittedName>
</protein>
<sequence>MSLDDLIGLLFLLIFVVAPALTGLLRGGGQRPAPPVGELFPVEAEPEPVPKPSPIPPKPKEVRQAPPPPIPKPPEPAPTPPMQPRVPPPQPRAEARVPFGVTRDHLLNGIVWHEILGEPVGQRWRHRRRRKGGIG</sequence>
<keyword evidence="2" id="KW-0812">Transmembrane</keyword>
<dbReference type="KEGG" id="mhd:Marky_1130"/>
<dbReference type="EMBL" id="CP002630">
    <property type="protein sequence ID" value="AEB11871.1"/>
    <property type="molecule type" value="Genomic_DNA"/>
</dbReference>